<feature type="disulfide bond" evidence="14">
    <location>
        <begin position="182"/>
        <end position="187"/>
    </location>
</feature>
<evidence type="ECO:0000256" key="1">
    <source>
        <dbReference type="ARBA" id="ARBA00004613"/>
    </source>
</evidence>
<feature type="disulfide bond" evidence="14">
    <location>
        <begin position="52"/>
        <end position="128"/>
    </location>
</feature>
<evidence type="ECO:0000256" key="13">
    <source>
        <dbReference type="PIRSR" id="PIRSR000948-1"/>
    </source>
</evidence>
<comment type="caution">
    <text evidence="17">The sequence shown here is derived from an EMBL/GenBank/DDBJ whole genome shotgun (WGS) entry which is preliminary data.</text>
</comment>
<feature type="chain" id="PRO_5042256373" description="Sphingomyelin phosphodiesterase" evidence="15">
    <location>
        <begin position="22"/>
        <end position="586"/>
    </location>
</feature>
<feature type="domain" description="Saposin B-type" evidence="16">
    <location>
        <begin position="48"/>
        <end position="132"/>
    </location>
</feature>
<keyword evidence="3" id="KW-0964">Secreted</keyword>
<keyword evidence="10 12" id="KW-0326">Glycosidase</keyword>
<evidence type="ECO:0000256" key="15">
    <source>
        <dbReference type="SAM" id="SignalP"/>
    </source>
</evidence>
<protein>
    <recommendedName>
        <fullName evidence="12">Sphingomyelin phosphodiesterase</fullName>
        <ecNumber evidence="12">3.1.4.12</ecNumber>
    </recommendedName>
</protein>
<dbReference type="AlphaFoldDB" id="A0AAE1KDT5"/>
<feature type="binding site" evidence="13">
    <location>
        <position position="169"/>
    </location>
    <ligand>
        <name>Zn(2+)</name>
        <dbReference type="ChEBI" id="CHEBI:29105"/>
        <label>1</label>
    </ligand>
</feature>
<keyword evidence="6 12" id="KW-0378">Hydrolase</keyword>
<dbReference type="GO" id="GO:0046513">
    <property type="term" value="P:ceramide biosynthetic process"/>
    <property type="evidence" value="ECO:0007669"/>
    <property type="project" value="TreeGrafter"/>
</dbReference>
<keyword evidence="9" id="KW-0325">Glycoprotein</keyword>
<dbReference type="PANTHER" id="PTHR10340:SF34">
    <property type="entry name" value="SPHINGOMYELIN PHOSPHODIESTERASE"/>
    <property type="match status" value="1"/>
</dbReference>
<comment type="catalytic activity">
    <reaction evidence="11">
        <text>a sphingomyelin + H2O = phosphocholine + an N-acylsphing-4-enine + H(+)</text>
        <dbReference type="Rhea" id="RHEA:19253"/>
        <dbReference type="ChEBI" id="CHEBI:15377"/>
        <dbReference type="ChEBI" id="CHEBI:15378"/>
        <dbReference type="ChEBI" id="CHEBI:17636"/>
        <dbReference type="ChEBI" id="CHEBI:52639"/>
        <dbReference type="ChEBI" id="CHEBI:295975"/>
        <dbReference type="EC" id="3.1.4.12"/>
    </reaction>
    <physiologicalReaction direction="left-to-right" evidence="11">
        <dbReference type="Rhea" id="RHEA:19254"/>
    </physiologicalReaction>
</comment>
<evidence type="ECO:0000313" key="18">
    <source>
        <dbReference type="Proteomes" id="UP001286313"/>
    </source>
</evidence>
<dbReference type="GO" id="GO:0005615">
    <property type="term" value="C:extracellular space"/>
    <property type="evidence" value="ECO:0007669"/>
    <property type="project" value="TreeGrafter"/>
</dbReference>
<comment type="similarity">
    <text evidence="2 12">Belongs to the acid sphingomyelinase family.</text>
</comment>
<keyword evidence="7 13" id="KW-0862">Zinc</keyword>
<organism evidence="17 18">
    <name type="scientific">Petrolisthes cinctipes</name>
    <name type="common">Flat porcelain crab</name>
    <dbReference type="NCBI Taxonomy" id="88211"/>
    <lineage>
        <taxon>Eukaryota</taxon>
        <taxon>Metazoa</taxon>
        <taxon>Ecdysozoa</taxon>
        <taxon>Arthropoda</taxon>
        <taxon>Crustacea</taxon>
        <taxon>Multicrustacea</taxon>
        <taxon>Malacostraca</taxon>
        <taxon>Eumalacostraca</taxon>
        <taxon>Eucarida</taxon>
        <taxon>Decapoda</taxon>
        <taxon>Pleocyemata</taxon>
        <taxon>Anomura</taxon>
        <taxon>Galatheoidea</taxon>
        <taxon>Porcellanidae</taxon>
        <taxon>Petrolisthes</taxon>
    </lineage>
</organism>
<dbReference type="GO" id="GO:0061750">
    <property type="term" value="F:acid sphingomyelin phosphodiesterase activity"/>
    <property type="evidence" value="ECO:0007669"/>
    <property type="project" value="TreeGrafter"/>
</dbReference>
<dbReference type="InterPro" id="IPR004843">
    <property type="entry name" value="Calcineurin-like_PHP"/>
</dbReference>
<feature type="binding site" evidence="13">
    <location>
        <position position="422"/>
    </location>
    <ligand>
        <name>Zn(2+)</name>
        <dbReference type="ChEBI" id="CHEBI:29105"/>
        <label>1</label>
    </ligand>
</feature>
<feature type="disulfide bond" evidence="14">
    <location>
        <begin position="188"/>
        <end position="211"/>
    </location>
</feature>
<feature type="binding site" evidence="13">
    <location>
        <position position="238"/>
    </location>
    <ligand>
        <name>Zn(2+)</name>
        <dbReference type="ChEBI" id="CHEBI:29105"/>
        <label>2</label>
    </ligand>
</feature>
<dbReference type="EC" id="3.1.4.12" evidence="12"/>
<dbReference type="InterPro" id="IPR008139">
    <property type="entry name" value="SaposinB_dom"/>
</dbReference>
<feature type="signal peptide" evidence="15">
    <location>
        <begin position="1"/>
        <end position="21"/>
    </location>
</feature>
<proteinExistence type="inferred from homology"/>
<gene>
    <name evidence="17" type="ORF">Pcinc_024280</name>
</gene>
<sequence>MTVKVASLLILLGMSVTWSWAFPAHSTPVPTPAHLLLHAFFPTHRLVRDMTCLECKAVAGTLDAMMAAGATVEELEDFTIVECINFELFPPDVCSGMVRLCGSEVLHVINNTAYNYDTICGWLLGGHCQSTELQSWSLSLPDDKPEPSHPEPQQPTPATVKILHLSDLHVDLQYDEGSAVTCAHPLCCRYAFGSPGEGEEGAGKWGSLGECDIPLITLEDLIAQAALTNPDLVYVTGDLPPHDVWAQDHVTNLAAINVTLEILKRHFPDTPVINALGNHASAPVNSFVVPAAYDSGFDMAWLYESVAEMWSHWLPYTTQEDIRLGGFFSYSPIPGLRVISLNMNYCNTLNWWLLLENADPVGELQWLINTLAAAEASGELVHILGHIPPGGGDCDHIWSHVYTQIITRFESTIRGMFFGHKHKDSFQVLYDPDSNYTRPVAAVFIPGAGTTGDVHMPAFRLYQVDGGHDAATWTILDTETYNMNLTLANQDGATPEFTLRYRGQETYNITSFTPVQLDHLAFTMATDDVLFREYLRHYNNYQDQPPEMWDCDADCRKNYLCKMVTGDSSSSLQCDRISDLVDAASP</sequence>
<dbReference type="InterPro" id="IPR045473">
    <property type="entry name" value="ASM_C"/>
</dbReference>
<evidence type="ECO:0000256" key="14">
    <source>
        <dbReference type="PIRSR" id="PIRSR000948-2"/>
    </source>
</evidence>
<feature type="binding site" evidence="13">
    <location>
        <position position="238"/>
    </location>
    <ligand>
        <name>Zn(2+)</name>
        <dbReference type="ChEBI" id="CHEBI:29105"/>
        <label>1</label>
    </ligand>
</feature>
<evidence type="ECO:0000256" key="4">
    <source>
        <dbReference type="ARBA" id="ARBA00022723"/>
    </source>
</evidence>
<evidence type="ECO:0000313" key="17">
    <source>
        <dbReference type="EMBL" id="KAK3870502.1"/>
    </source>
</evidence>
<feature type="binding site" evidence="13">
    <location>
        <position position="278"/>
    </location>
    <ligand>
        <name>Zn(2+)</name>
        <dbReference type="ChEBI" id="CHEBI:29105"/>
        <label>2</label>
    </ligand>
</feature>
<dbReference type="Proteomes" id="UP001286313">
    <property type="component" value="Unassembled WGS sequence"/>
</dbReference>
<dbReference type="GO" id="GO:0046872">
    <property type="term" value="F:metal ion binding"/>
    <property type="evidence" value="ECO:0007669"/>
    <property type="project" value="UniProtKB-KW"/>
</dbReference>
<evidence type="ECO:0000256" key="5">
    <source>
        <dbReference type="ARBA" id="ARBA00022729"/>
    </source>
</evidence>
<feature type="disulfide bond" evidence="14">
    <location>
        <begin position="346"/>
        <end position="394"/>
    </location>
</feature>
<dbReference type="Pfam" id="PF19272">
    <property type="entry name" value="ASMase_C"/>
    <property type="match status" value="1"/>
</dbReference>
<keyword evidence="5 15" id="KW-0732">Signal</keyword>
<evidence type="ECO:0000256" key="10">
    <source>
        <dbReference type="ARBA" id="ARBA00023295"/>
    </source>
</evidence>
<dbReference type="GO" id="GO:0006685">
    <property type="term" value="P:sphingomyelin catabolic process"/>
    <property type="evidence" value="ECO:0007669"/>
    <property type="project" value="UniProtKB-UniRule"/>
</dbReference>
<feature type="disulfide bond" evidence="14">
    <location>
        <begin position="551"/>
        <end position="555"/>
    </location>
</feature>
<evidence type="ECO:0000256" key="7">
    <source>
        <dbReference type="ARBA" id="ARBA00022833"/>
    </source>
</evidence>
<evidence type="ECO:0000256" key="8">
    <source>
        <dbReference type="ARBA" id="ARBA00023157"/>
    </source>
</evidence>
<comment type="subcellular location">
    <subcellularLocation>
        <location evidence="1">Secreted</location>
    </subcellularLocation>
</comment>
<dbReference type="PIRSF" id="PIRSF000948">
    <property type="entry name" value="Sphingomy_PDE"/>
    <property type="match status" value="1"/>
</dbReference>
<dbReference type="PROSITE" id="PS50015">
    <property type="entry name" value="SAP_B"/>
    <property type="match status" value="1"/>
</dbReference>
<feature type="binding site" evidence="13">
    <location>
        <position position="167"/>
    </location>
    <ligand>
        <name>Zn(2+)</name>
        <dbReference type="ChEBI" id="CHEBI:29105"/>
        <label>1</label>
    </ligand>
</feature>
<dbReference type="Pfam" id="PF00149">
    <property type="entry name" value="Metallophos"/>
    <property type="match status" value="1"/>
</dbReference>
<keyword evidence="8 14" id="KW-1015">Disulfide bond</keyword>
<keyword evidence="18" id="KW-1185">Reference proteome</keyword>
<evidence type="ECO:0000256" key="11">
    <source>
        <dbReference type="ARBA" id="ARBA00047268"/>
    </source>
</evidence>
<dbReference type="GO" id="GO:0016020">
    <property type="term" value="C:membrane"/>
    <property type="evidence" value="ECO:0007669"/>
    <property type="project" value="GOC"/>
</dbReference>
<name>A0AAE1KDT5_PETCI</name>
<dbReference type="InterPro" id="IPR029052">
    <property type="entry name" value="Metallo-depent_PP-like"/>
</dbReference>
<evidence type="ECO:0000256" key="9">
    <source>
        <dbReference type="ARBA" id="ARBA00023180"/>
    </source>
</evidence>
<feature type="binding site" evidence="13">
    <location>
        <position position="386"/>
    </location>
    <ligand>
        <name>Zn(2+)</name>
        <dbReference type="ChEBI" id="CHEBI:29105"/>
        <label>2</label>
    </ligand>
</feature>
<evidence type="ECO:0000256" key="3">
    <source>
        <dbReference type="ARBA" id="ARBA00022525"/>
    </source>
</evidence>
<comment type="cofactor">
    <cofactor evidence="13">
        <name>Zn(2+)</name>
        <dbReference type="ChEBI" id="CHEBI:29105"/>
    </cofactor>
    <text evidence="13">Binds 2 Zn(2+) ions per subunit.</text>
</comment>
<accession>A0AAE1KDT5</accession>
<feature type="disulfide bond" evidence="14">
    <location>
        <begin position="55"/>
        <end position="120"/>
    </location>
</feature>
<dbReference type="InterPro" id="IPR011001">
    <property type="entry name" value="Saposin-like"/>
</dbReference>
<comment type="function">
    <text evidence="12">Converts sphingomyelin to ceramide.</text>
</comment>
<feature type="binding site" evidence="13">
    <location>
        <position position="420"/>
    </location>
    <ligand>
        <name>Zn(2+)</name>
        <dbReference type="ChEBI" id="CHEBI:29105"/>
        <label>2</label>
    </ligand>
</feature>
<dbReference type="CDD" id="cd00842">
    <property type="entry name" value="MPP_ASMase"/>
    <property type="match status" value="1"/>
</dbReference>
<evidence type="ECO:0000256" key="6">
    <source>
        <dbReference type="ARBA" id="ARBA00022801"/>
    </source>
</evidence>
<dbReference type="InterPro" id="IPR041805">
    <property type="entry name" value="ASMase/PPN1_MPP"/>
</dbReference>
<evidence type="ECO:0000259" key="16">
    <source>
        <dbReference type="PROSITE" id="PS50015"/>
    </source>
</evidence>
<dbReference type="InterPro" id="IPR011160">
    <property type="entry name" value="Sphingomy_PDE"/>
</dbReference>
<dbReference type="Gene3D" id="3.60.21.10">
    <property type="match status" value="1"/>
</dbReference>
<dbReference type="EMBL" id="JAWQEG010002661">
    <property type="protein sequence ID" value="KAK3870502.1"/>
    <property type="molecule type" value="Genomic_DNA"/>
</dbReference>
<evidence type="ECO:0000256" key="12">
    <source>
        <dbReference type="PIRNR" id="PIRNR000948"/>
    </source>
</evidence>
<dbReference type="GO" id="GO:0016798">
    <property type="term" value="F:hydrolase activity, acting on glycosyl bonds"/>
    <property type="evidence" value="ECO:0007669"/>
    <property type="project" value="UniProtKB-KW"/>
</dbReference>
<reference evidence="17" key="1">
    <citation type="submission" date="2023-10" db="EMBL/GenBank/DDBJ databases">
        <title>Genome assemblies of two species of porcelain crab, Petrolisthes cinctipes and Petrolisthes manimaculis (Anomura: Porcellanidae).</title>
        <authorList>
            <person name="Angst P."/>
        </authorList>
    </citation>
    <scope>NUCLEOTIDE SEQUENCE</scope>
    <source>
        <strain evidence="17">PB745_01</strain>
        <tissue evidence="17">Gill</tissue>
    </source>
</reference>
<dbReference type="PANTHER" id="PTHR10340">
    <property type="entry name" value="SPHINGOMYELIN PHOSPHODIESTERASE"/>
    <property type="match status" value="1"/>
</dbReference>
<dbReference type="SUPFAM" id="SSF47862">
    <property type="entry name" value="Saposin"/>
    <property type="match status" value="1"/>
</dbReference>
<keyword evidence="4 13" id="KW-0479">Metal-binding</keyword>
<dbReference type="GO" id="GO:0005764">
    <property type="term" value="C:lysosome"/>
    <property type="evidence" value="ECO:0007669"/>
    <property type="project" value="TreeGrafter"/>
</dbReference>
<evidence type="ECO:0000256" key="2">
    <source>
        <dbReference type="ARBA" id="ARBA00008234"/>
    </source>
</evidence>
<feature type="disulfide bond" evidence="14">
    <location>
        <begin position="83"/>
        <end position="94"/>
    </location>
</feature>
<dbReference type="SUPFAM" id="SSF56300">
    <property type="entry name" value="Metallo-dependent phosphatases"/>
    <property type="match status" value="1"/>
</dbReference>